<dbReference type="GO" id="GO:0008270">
    <property type="term" value="F:zinc ion binding"/>
    <property type="evidence" value="ECO:0007669"/>
    <property type="project" value="UniProtKB-KW"/>
</dbReference>
<dbReference type="PANTHER" id="PTHR25462:SF296">
    <property type="entry name" value="MEIOTIC P26, ISOFORM F"/>
    <property type="match status" value="1"/>
</dbReference>
<evidence type="ECO:0000256" key="1">
    <source>
        <dbReference type="PROSITE-ProRule" id="PRU00024"/>
    </source>
</evidence>
<dbReference type="CDD" id="cd19756">
    <property type="entry name" value="Bbox2"/>
    <property type="match status" value="1"/>
</dbReference>
<keyword evidence="1" id="KW-0863">Zinc-finger</keyword>
<evidence type="ECO:0000313" key="3">
    <source>
        <dbReference type="EMBL" id="CAC5408260.1"/>
    </source>
</evidence>
<dbReference type="SUPFAM" id="SSF101898">
    <property type="entry name" value="NHL repeat"/>
    <property type="match status" value="1"/>
</dbReference>
<dbReference type="GO" id="GO:0005654">
    <property type="term" value="C:nucleoplasm"/>
    <property type="evidence" value="ECO:0007669"/>
    <property type="project" value="TreeGrafter"/>
</dbReference>
<dbReference type="Proteomes" id="UP000507470">
    <property type="component" value="Unassembled WGS sequence"/>
</dbReference>
<dbReference type="SMART" id="SM00336">
    <property type="entry name" value="BBOX"/>
    <property type="match status" value="2"/>
</dbReference>
<name>A0A6J8DN06_MYTCO</name>
<dbReference type="GO" id="GO:0061630">
    <property type="term" value="F:ubiquitin protein ligase activity"/>
    <property type="evidence" value="ECO:0007669"/>
    <property type="project" value="TreeGrafter"/>
</dbReference>
<dbReference type="InterPro" id="IPR000315">
    <property type="entry name" value="Znf_B-box"/>
</dbReference>
<dbReference type="InterPro" id="IPR047153">
    <property type="entry name" value="TRIM45/56/19-like"/>
</dbReference>
<dbReference type="EMBL" id="CACVKT020007519">
    <property type="protein sequence ID" value="CAC5408260.1"/>
    <property type="molecule type" value="Genomic_DNA"/>
</dbReference>
<feature type="domain" description="B box-type" evidence="2">
    <location>
        <begin position="73"/>
        <end position="114"/>
    </location>
</feature>
<dbReference type="OrthoDB" id="6080121at2759"/>
<accession>A0A6J8DN06</accession>
<dbReference type="Pfam" id="PF00643">
    <property type="entry name" value="zf-B_box"/>
    <property type="match status" value="1"/>
</dbReference>
<dbReference type="CDD" id="cd19757">
    <property type="entry name" value="Bbox1"/>
    <property type="match status" value="1"/>
</dbReference>
<sequence length="446" mass="49825">MAYSQLPHDAQIPVGCGLCEGRNRIQWKCIDCSLLMCTRCKDVVHPKFKNATSHKVVDIKELGSDESKGKVNFQDRKCKEHTTQICGFYCKDCKQFICGKCITNAHRGHDAVDDEEYENEMIMLLASQKEAERKFKKLTLSNPGTASPCTGSTKMAEVRKPEIKSIRQFPTEFTHISKVLSSSDDSAWIVHSSAKLMQHVKLTKGSIQVLSEFKMHVGDMAYMSKNEIFLSVGGTPWLELLDERIGIISVTYYNFKPLWTRGIHVTRDQKIIVGAVTPGLAITFSRRRLVIVMDMDGNVLRQYESDCNKKQLFTFPYRITSTSNGNIWVVDKLATSGRGRVIVLGQTAGVIQIYNGHPDVNSQSKPFTPTGILTTPADNVVVADSACNTLHILNCDGKFMTYIRTDGIGIRYPYSLAMSRPGHFIIGCASTGSMKANLYQLQYSGF</sequence>
<keyword evidence="1" id="KW-0479">Metal-binding</keyword>
<dbReference type="PANTHER" id="PTHR25462">
    <property type="entry name" value="BONUS, ISOFORM C-RELATED"/>
    <property type="match status" value="1"/>
</dbReference>
<proteinExistence type="predicted"/>
<keyword evidence="4" id="KW-1185">Reference proteome</keyword>
<keyword evidence="1" id="KW-0862">Zinc</keyword>
<evidence type="ECO:0000259" key="2">
    <source>
        <dbReference type="PROSITE" id="PS50119"/>
    </source>
</evidence>
<dbReference type="Gene3D" id="2.120.10.30">
    <property type="entry name" value="TolB, C-terminal domain"/>
    <property type="match status" value="1"/>
</dbReference>
<dbReference type="InterPro" id="IPR011042">
    <property type="entry name" value="6-blade_b-propeller_TolB-like"/>
</dbReference>
<reference evidence="3 4" key="1">
    <citation type="submission" date="2020-06" db="EMBL/GenBank/DDBJ databases">
        <authorList>
            <person name="Li R."/>
            <person name="Bekaert M."/>
        </authorList>
    </citation>
    <scope>NUCLEOTIDE SEQUENCE [LARGE SCALE GENOMIC DNA]</scope>
    <source>
        <strain evidence="4">wild</strain>
    </source>
</reference>
<protein>
    <recommendedName>
        <fullName evidence="2">B box-type domain-containing protein</fullName>
    </recommendedName>
</protein>
<dbReference type="PROSITE" id="PS50119">
    <property type="entry name" value="ZF_BBOX"/>
    <property type="match status" value="2"/>
</dbReference>
<gene>
    <name evidence="3" type="ORF">MCOR_41672</name>
</gene>
<feature type="domain" description="B box-type" evidence="2">
    <location>
        <begin position="11"/>
        <end position="59"/>
    </location>
</feature>
<dbReference type="Gene3D" id="3.30.160.60">
    <property type="entry name" value="Classic Zinc Finger"/>
    <property type="match status" value="1"/>
</dbReference>
<dbReference type="SUPFAM" id="SSF57845">
    <property type="entry name" value="B-box zinc-binding domain"/>
    <property type="match status" value="1"/>
</dbReference>
<dbReference type="AlphaFoldDB" id="A0A6J8DN06"/>
<organism evidence="3 4">
    <name type="scientific">Mytilus coruscus</name>
    <name type="common">Sea mussel</name>
    <dbReference type="NCBI Taxonomy" id="42192"/>
    <lineage>
        <taxon>Eukaryota</taxon>
        <taxon>Metazoa</taxon>
        <taxon>Spiralia</taxon>
        <taxon>Lophotrochozoa</taxon>
        <taxon>Mollusca</taxon>
        <taxon>Bivalvia</taxon>
        <taxon>Autobranchia</taxon>
        <taxon>Pteriomorphia</taxon>
        <taxon>Mytilida</taxon>
        <taxon>Mytiloidea</taxon>
        <taxon>Mytilidae</taxon>
        <taxon>Mytilinae</taxon>
        <taxon>Mytilus</taxon>
    </lineage>
</organism>
<evidence type="ECO:0000313" key="4">
    <source>
        <dbReference type="Proteomes" id="UP000507470"/>
    </source>
</evidence>